<dbReference type="Gene3D" id="1.10.150.130">
    <property type="match status" value="1"/>
</dbReference>
<evidence type="ECO:0000259" key="5">
    <source>
        <dbReference type="PROSITE" id="PS51898"/>
    </source>
</evidence>
<evidence type="ECO:0000256" key="3">
    <source>
        <dbReference type="ARBA" id="ARBA00023125"/>
    </source>
</evidence>
<dbReference type="GO" id="GO:0003677">
    <property type="term" value="F:DNA binding"/>
    <property type="evidence" value="ECO:0007669"/>
    <property type="project" value="UniProtKB-KW"/>
</dbReference>
<accession>A0A3Q9J3M8</accession>
<dbReference type="InterPro" id="IPR010998">
    <property type="entry name" value="Integrase_recombinase_N"/>
</dbReference>
<reference evidence="6 7" key="1">
    <citation type="submission" date="2018-08" db="EMBL/GenBank/DDBJ databases">
        <title>Microbacterium oxydans strain HG3.</title>
        <authorList>
            <person name="ORTET P."/>
        </authorList>
    </citation>
    <scope>NUCLEOTIDE SEQUENCE [LARGE SCALE GENOMIC DNA]</scope>
    <source>
        <strain evidence="6 7">HG3</strain>
    </source>
</reference>
<dbReference type="GO" id="GO:0006310">
    <property type="term" value="P:DNA recombination"/>
    <property type="evidence" value="ECO:0007669"/>
    <property type="project" value="UniProtKB-KW"/>
</dbReference>
<dbReference type="InterPro" id="IPR013762">
    <property type="entry name" value="Integrase-like_cat_sf"/>
</dbReference>
<dbReference type="Proteomes" id="UP000274841">
    <property type="component" value="Chromosome"/>
</dbReference>
<dbReference type="GO" id="GO:0015074">
    <property type="term" value="P:DNA integration"/>
    <property type="evidence" value="ECO:0007669"/>
    <property type="project" value="UniProtKB-KW"/>
</dbReference>
<feature type="domain" description="Tyr recombinase" evidence="5">
    <location>
        <begin position="156"/>
        <end position="340"/>
    </location>
</feature>
<dbReference type="RefSeq" id="WP_127012013.1">
    <property type="nucleotide sequence ID" value="NZ_CP031422.1"/>
</dbReference>
<evidence type="ECO:0000256" key="1">
    <source>
        <dbReference type="ARBA" id="ARBA00008857"/>
    </source>
</evidence>
<dbReference type="Pfam" id="PF14659">
    <property type="entry name" value="Phage_int_SAM_3"/>
    <property type="match status" value="1"/>
</dbReference>
<dbReference type="PANTHER" id="PTHR30629:SF2">
    <property type="entry name" value="PROPHAGE INTEGRASE INTS-RELATED"/>
    <property type="match status" value="1"/>
</dbReference>
<dbReference type="SUPFAM" id="SSF56349">
    <property type="entry name" value="DNA breaking-rejoining enzymes"/>
    <property type="match status" value="1"/>
</dbReference>
<name>A0A3Q9J3M8_9MICO</name>
<dbReference type="InterPro" id="IPR002104">
    <property type="entry name" value="Integrase_catalytic"/>
</dbReference>
<keyword evidence="2" id="KW-0229">DNA integration</keyword>
<proteinExistence type="inferred from homology"/>
<gene>
    <name evidence="6" type="ORF">CVS54_01383</name>
</gene>
<organism evidence="6 7">
    <name type="scientific">Microbacterium oxydans</name>
    <dbReference type="NCBI Taxonomy" id="82380"/>
    <lineage>
        <taxon>Bacteria</taxon>
        <taxon>Bacillati</taxon>
        <taxon>Actinomycetota</taxon>
        <taxon>Actinomycetes</taxon>
        <taxon>Micrococcales</taxon>
        <taxon>Microbacteriaceae</taxon>
        <taxon>Microbacterium</taxon>
    </lineage>
</organism>
<dbReference type="PANTHER" id="PTHR30629">
    <property type="entry name" value="PROPHAGE INTEGRASE"/>
    <property type="match status" value="1"/>
</dbReference>
<dbReference type="InterPro" id="IPR011010">
    <property type="entry name" value="DNA_brk_join_enz"/>
</dbReference>
<comment type="similarity">
    <text evidence="1">Belongs to the 'phage' integrase family.</text>
</comment>
<sequence>MEQPRKLTSGRWQARVKDANGRRINPTPGVTYKTKREAQEAQIAWHEETEGGTVDTSITFAEYAEVVIRAREGEASEGTLTNEERYIRKWLMPTFGSMRVVDIRHTTIKIWFNGLPRTSARRSAYMALSMVMEHALQDGIIRVKPRVKGATAFVTEVKRVFTAEEIWNVLDELPEFARVFYLVQWGGALRISEALGLDWDAVDLERGVVEVRQQLYKGKIKTDLKTKRARRQVRLTDDAVEALRALRKAQPSIGATPVFVNPSTGQRLMHGRAYDLWSMAREKAGVPDIVPQALRRNDLDGYRRATGDMVKAMARGGHSDYRSALAYQGVELDLDVTALSAMKKRRTS</sequence>
<evidence type="ECO:0000313" key="7">
    <source>
        <dbReference type="Proteomes" id="UP000274841"/>
    </source>
</evidence>
<dbReference type="Gene3D" id="1.10.443.10">
    <property type="entry name" value="Intergrase catalytic core"/>
    <property type="match status" value="1"/>
</dbReference>
<dbReference type="InterPro" id="IPR004107">
    <property type="entry name" value="Integrase_SAM-like_N"/>
</dbReference>
<protein>
    <submittedName>
        <fullName evidence="6">Prophage phiRv2 integrase</fullName>
    </submittedName>
</protein>
<keyword evidence="4" id="KW-0233">DNA recombination</keyword>
<evidence type="ECO:0000256" key="2">
    <source>
        <dbReference type="ARBA" id="ARBA00022908"/>
    </source>
</evidence>
<dbReference type="InterPro" id="IPR050808">
    <property type="entry name" value="Phage_Integrase"/>
</dbReference>
<dbReference type="Pfam" id="PF00589">
    <property type="entry name" value="Phage_integrase"/>
    <property type="match status" value="1"/>
</dbReference>
<dbReference type="AlphaFoldDB" id="A0A3Q9J3M8"/>
<dbReference type="PROSITE" id="PS51898">
    <property type="entry name" value="TYR_RECOMBINASE"/>
    <property type="match status" value="1"/>
</dbReference>
<evidence type="ECO:0000256" key="4">
    <source>
        <dbReference type="ARBA" id="ARBA00023172"/>
    </source>
</evidence>
<evidence type="ECO:0000313" key="6">
    <source>
        <dbReference type="EMBL" id="AZS40061.1"/>
    </source>
</evidence>
<keyword evidence="3" id="KW-0238">DNA-binding</keyword>
<dbReference type="EMBL" id="CP031422">
    <property type="protein sequence ID" value="AZS40061.1"/>
    <property type="molecule type" value="Genomic_DNA"/>
</dbReference>
<dbReference type="KEGG" id="moy:CVS54_01383"/>